<dbReference type="PANTHER" id="PTHR11439:SF440">
    <property type="entry name" value="INTEGRASE CATALYTIC DOMAIN-CONTAINING PROTEIN"/>
    <property type="match status" value="1"/>
</dbReference>
<sequence>MSFTSIQGRDIFKEKKKLTLQQLHESNLYDIILIRDDLIEMDRLKRSLAIEFKIKDLGSLKYFLGMEILEVSWSTTGYCTFVWGNLVTWRSKKQNIVARSSVEIEFRAMSHGICEML</sequence>
<dbReference type="AlphaFoldDB" id="A5B794"/>
<accession>A5B794</accession>
<dbReference type="EMBL" id="AM449086">
    <property type="protein sequence ID" value="CAN67601.1"/>
    <property type="molecule type" value="Genomic_DNA"/>
</dbReference>
<organism evidence="1">
    <name type="scientific">Vitis vinifera</name>
    <name type="common">Grape</name>
    <dbReference type="NCBI Taxonomy" id="29760"/>
    <lineage>
        <taxon>Eukaryota</taxon>
        <taxon>Viridiplantae</taxon>
        <taxon>Streptophyta</taxon>
        <taxon>Embryophyta</taxon>
        <taxon>Tracheophyta</taxon>
        <taxon>Spermatophyta</taxon>
        <taxon>Magnoliopsida</taxon>
        <taxon>eudicotyledons</taxon>
        <taxon>Gunneridae</taxon>
        <taxon>Pentapetalae</taxon>
        <taxon>rosids</taxon>
        <taxon>Vitales</taxon>
        <taxon>Vitaceae</taxon>
        <taxon>Viteae</taxon>
        <taxon>Vitis</taxon>
    </lineage>
</organism>
<proteinExistence type="predicted"/>
<reference evidence="1" key="1">
    <citation type="journal article" date="2007" name="PLoS ONE">
        <title>The first genome sequence of an elite grapevine cultivar (Pinot noir Vitis vinifera L.): coping with a highly heterozygous genome.</title>
        <authorList>
            <person name="Velasco R."/>
            <person name="Zharkikh A."/>
            <person name="Troggio M."/>
            <person name="Cartwright D.A."/>
            <person name="Cestaro A."/>
            <person name="Pruss D."/>
            <person name="Pindo M."/>
            <person name="FitzGerald L.M."/>
            <person name="Vezzulli S."/>
            <person name="Reid J."/>
            <person name="Malacarne G."/>
            <person name="Iliev D."/>
            <person name="Coppola G."/>
            <person name="Wardell B."/>
            <person name="Micheletti D."/>
            <person name="Macalma T."/>
            <person name="Facci M."/>
            <person name="Mitchell J.T."/>
            <person name="Perazzolli M."/>
            <person name="Eldredge G."/>
            <person name="Gatto P."/>
            <person name="Oyzerski R."/>
            <person name="Moretto M."/>
            <person name="Gutin N."/>
            <person name="Stefanini M."/>
            <person name="Chen Y."/>
            <person name="Segala C."/>
            <person name="Davenport C."/>
            <person name="Dematte L."/>
            <person name="Mraz A."/>
            <person name="Battilana J."/>
            <person name="Stormo K."/>
            <person name="Costa F."/>
            <person name="Tao Q."/>
            <person name="Si-Ammour A."/>
            <person name="Harkins T."/>
            <person name="Lackey A."/>
            <person name="Perbost C."/>
            <person name="Taillon B."/>
            <person name="Stella A."/>
            <person name="Solovyev V."/>
            <person name="Fawcett J.A."/>
            <person name="Sterck L."/>
            <person name="Vandepoele K."/>
            <person name="Grando S.M."/>
            <person name="Toppo S."/>
            <person name="Moser C."/>
            <person name="Lanchbury J."/>
            <person name="Bogden R."/>
            <person name="Skolnick M."/>
            <person name="Sgaramella V."/>
            <person name="Bhatnagar S.K."/>
            <person name="Fontana P."/>
            <person name="Gutin A."/>
            <person name="Van de Peer Y."/>
            <person name="Salamini F."/>
            <person name="Viola R."/>
        </authorList>
    </citation>
    <scope>NUCLEOTIDE SEQUENCE</scope>
</reference>
<protein>
    <recommendedName>
        <fullName evidence="2">Reverse transcriptase Ty1/copia-type domain-containing protein</fullName>
    </recommendedName>
</protein>
<gene>
    <name evidence="1" type="ORF">VITISV_032935</name>
</gene>
<name>A5B794_VITVI</name>
<dbReference type="CDD" id="cd09272">
    <property type="entry name" value="RNase_HI_RT_Ty1"/>
    <property type="match status" value="1"/>
</dbReference>
<evidence type="ECO:0000313" key="1">
    <source>
        <dbReference type="EMBL" id="CAN67601.1"/>
    </source>
</evidence>
<dbReference type="PANTHER" id="PTHR11439">
    <property type="entry name" value="GAG-POL-RELATED RETROTRANSPOSON"/>
    <property type="match status" value="1"/>
</dbReference>
<evidence type="ECO:0008006" key="2">
    <source>
        <dbReference type="Google" id="ProtNLM"/>
    </source>
</evidence>